<dbReference type="Pfam" id="PF05154">
    <property type="entry name" value="TM2"/>
    <property type="match status" value="1"/>
</dbReference>
<evidence type="ECO:0000313" key="7">
    <source>
        <dbReference type="EMBL" id="QKG83391.1"/>
    </source>
</evidence>
<gene>
    <name evidence="7" type="ORF">GXN76_02160</name>
</gene>
<reference evidence="7 8" key="1">
    <citation type="submission" date="2020-01" db="EMBL/GenBank/DDBJ databases">
        <authorList>
            <person name="Gulvik C.A."/>
            <person name="Batra D.G."/>
        </authorList>
    </citation>
    <scope>NUCLEOTIDE SEQUENCE [LARGE SCALE GENOMIC DNA]</scope>
    <source>
        <strain evidence="7 8">W9323</strain>
    </source>
</reference>
<accession>A0A7D4BNM4</accession>
<feature type="domain" description="TM2" evidence="6">
    <location>
        <begin position="24"/>
        <end position="69"/>
    </location>
</feature>
<evidence type="ECO:0000256" key="5">
    <source>
        <dbReference type="SAM" id="Phobius"/>
    </source>
</evidence>
<evidence type="ECO:0000256" key="3">
    <source>
        <dbReference type="ARBA" id="ARBA00022989"/>
    </source>
</evidence>
<name>A0A7D4BNM4_9BACL</name>
<dbReference type="InterPro" id="IPR007829">
    <property type="entry name" value="TM2"/>
</dbReference>
<feature type="transmembrane region" description="Helical" evidence="5">
    <location>
        <begin position="51"/>
        <end position="68"/>
    </location>
</feature>
<feature type="transmembrane region" description="Helical" evidence="5">
    <location>
        <begin position="25"/>
        <end position="44"/>
    </location>
</feature>
<dbReference type="AlphaFoldDB" id="A0A7D4BNM4"/>
<organism evidence="7 8">
    <name type="scientific">Kroppenstedtia pulmonis</name>
    <dbReference type="NCBI Taxonomy" id="1380685"/>
    <lineage>
        <taxon>Bacteria</taxon>
        <taxon>Bacillati</taxon>
        <taxon>Bacillota</taxon>
        <taxon>Bacilli</taxon>
        <taxon>Bacillales</taxon>
        <taxon>Thermoactinomycetaceae</taxon>
        <taxon>Kroppenstedtia</taxon>
    </lineage>
</organism>
<evidence type="ECO:0000313" key="8">
    <source>
        <dbReference type="Proteomes" id="UP000503088"/>
    </source>
</evidence>
<evidence type="ECO:0000256" key="1">
    <source>
        <dbReference type="ARBA" id="ARBA00004141"/>
    </source>
</evidence>
<keyword evidence="3 5" id="KW-1133">Transmembrane helix</keyword>
<evidence type="ECO:0000256" key="2">
    <source>
        <dbReference type="ARBA" id="ARBA00022692"/>
    </source>
</evidence>
<dbReference type="RefSeq" id="WP_173220061.1">
    <property type="nucleotide sequence ID" value="NZ_CP048104.1"/>
</dbReference>
<dbReference type="GO" id="GO:0016020">
    <property type="term" value="C:membrane"/>
    <property type="evidence" value="ECO:0007669"/>
    <property type="project" value="UniProtKB-SubCell"/>
</dbReference>
<keyword evidence="8" id="KW-1185">Reference proteome</keyword>
<evidence type="ECO:0000256" key="4">
    <source>
        <dbReference type="ARBA" id="ARBA00023136"/>
    </source>
</evidence>
<keyword evidence="2 5" id="KW-0812">Transmembrane</keyword>
<evidence type="ECO:0000259" key="6">
    <source>
        <dbReference type="Pfam" id="PF05154"/>
    </source>
</evidence>
<dbReference type="KEGG" id="kpul:GXN76_02160"/>
<keyword evidence="4 5" id="KW-0472">Membrane</keyword>
<feature type="transmembrane region" description="Helical" evidence="5">
    <location>
        <begin position="74"/>
        <end position="92"/>
    </location>
</feature>
<proteinExistence type="predicted"/>
<sequence length="104" mass="11967">MDKSQSPEDGRFPATAEQGYRERLWTAYGLWLFLGSFGAHRFYLGKWVTGFIMAFFGMSTWGVAGIVTLAKGPFWWVVAPFALWWIIDALFIPRWVRSIVSKIV</sequence>
<comment type="subcellular location">
    <subcellularLocation>
        <location evidence="1">Membrane</location>
        <topology evidence="1">Multi-pass membrane protein</topology>
    </subcellularLocation>
</comment>
<dbReference type="EMBL" id="CP048104">
    <property type="protein sequence ID" value="QKG83391.1"/>
    <property type="molecule type" value="Genomic_DNA"/>
</dbReference>
<protein>
    <submittedName>
        <fullName evidence="7">TM2 domain-containing protein</fullName>
    </submittedName>
</protein>
<dbReference type="Proteomes" id="UP000503088">
    <property type="component" value="Chromosome"/>
</dbReference>